<dbReference type="InterPro" id="IPR029058">
    <property type="entry name" value="AB_hydrolase_fold"/>
</dbReference>
<organism evidence="6 7">
    <name type="scientific">Dokdonella fugitiva</name>
    <dbReference type="NCBI Taxonomy" id="328517"/>
    <lineage>
        <taxon>Bacteria</taxon>
        <taxon>Pseudomonadati</taxon>
        <taxon>Pseudomonadota</taxon>
        <taxon>Gammaproteobacteria</taxon>
        <taxon>Lysobacterales</taxon>
        <taxon>Rhodanobacteraceae</taxon>
        <taxon>Dokdonella</taxon>
    </lineage>
</organism>
<dbReference type="GO" id="GO:0005829">
    <property type="term" value="C:cytosol"/>
    <property type="evidence" value="ECO:0007669"/>
    <property type="project" value="TreeGrafter"/>
</dbReference>
<dbReference type="PANTHER" id="PTHR42881">
    <property type="entry name" value="PROLYL ENDOPEPTIDASE"/>
    <property type="match status" value="1"/>
</dbReference>
<dbReference type="SUPFAM" id="SSF53474">
    <property type="entry name" value="alpha/beta-Hydrolases"/>
    <property type="match status" value="1"/>
</dbReference>
<keyword evidence="7" id="KW-1185">Reference proteome</keyword>
<reference evidence="6 7" key="1">
    <citation type="journal article" date="2015" name="Stand. Genomic Sci.">
        <title>Genomic Encyclopedia of Bacterial and Archaeal Type Strains, Phase III: the genomes of soil and plant-associated and newly described type strains.</title>
        <authorList>
            <person name="Whitman W.B."/>
            <person name="Woyke T."/>
            <person name="Klenk H.P."/>
            <person name="Zhou Y."/>
            <person name="Lilburn T.G."/>
            <person name="Beck B.J."/>
            <person name="De Vos P."/>
            <person name="Vandamme P."/>
            <person name="Eisen J.A."/>
            <person name="Garrity G."/>
            <person name="Hugenholtz P."/>
            <person name="Kyrpides N.C."/>
        </authorList>
    </citation>
    <scope>NUCLEOTIDE SEQUENCE [LARGE SCALE GENOMIC DNA]</scope>
    <source>
        <strain evidence="6 7">A3</strain>
    </source>
</reference>
<dbReference type="OrthoDB" id="9801421at2"/>
<dbReference type="PRINTS" id="PR00862">
    <property type="entry name" value="PROLIGOPTASE"/>
</dbReference>
<evidence type="ECO:0000256" key="2">
    <source>
        <dbReference type="ARBA" id="ARBA00022801"/>
    </source>
</evidence>
<dbReference type="PANTHER" id="PTHR42881:SF13">
    <property type="entry name" value="PROLYL ENDOPEPTIDASE"/>
    <property type="match status" value="1"/>
</dbReference>
<dbReference type="InterPro" id="IPR002470">
    <property type="entry name" value="Peptidase_S9A"/>
</dbReference>
<dbReference type="InterPro" id="IPR001375">
    <property type="entry name" value="Peptidase_S9_cat"/>
</dbReference>
<dbReference type="GO" id="GO:0006508">
    <property type="term" value="P:proteolysis"/>
    <property type="evidence" value="ECO:0007669"/>
    <property type="project" value="UniProtKB-KW"/>
</dbReference>
<dbReference type="AlphaFoldDB" id="A0A4R2IF53"/>
<evidence type="ECO:0000313" key="6">
    <source>
        <dbReference type="EMBL" id="TCO42977.1"/>
    </source>
</evidence>
<dbReference type="GO" id="GO:0070012">
    <property type="term" value="F:oligopeptidase activity"/>
    <property type="evidence" value="ECO:0007669"/>
    <property type="project" value="TreeGrafter"/>
</dbReference>
<proteinExistence type="predicted"/>
<keyword evidence="3" id="KW-0720">Serine protease</keyword>
<evidence type="ECO:0000256" key="1">
    <source>
        <dbReference type="ARBA" id="ARBA00022670"/>
    </source>
</evidence>
<feature type="domain" description="Peptidase S9A N-terminal" evidence="5">
    <location>
        <begin position="29"/>
        <end position="425"/>
    </location>
</feature>
<name>A0A4R2IF53_9GAMM</name>
<sequence length="713" mass="79437">MRLLPRLATLTLLLIGTGCMNTPPRPAAAQVEDPWLWLEDIHGAKPLEWVEQRNAETRQAFASTPEFERTRTRILEVLDSDAKIPAVTRIGDRYYNFWKDQDHPRGLWRRTTLQQYRKDKPRWETVIDLDALAKAEGRNWVWQGATCLRPANRRCLVALSPGGGDANVVREFDLSDRRFVKGGFELAEAKSDVAWIDKDRIYVATDFGPGTMTKSSYPRIVKEWKRGTPLSAATLVYEGSDDDLAVSASRDLTPGFERDFVTRAIDFYTSETFVRGKDGKLVKLDVPADATIDTHREWLLVQLRDAWKLDGTTYPQGALLATKFTDFLANQDKPGKRKFTVLFEPGETTSLSAHSWTRNHLILNILDDVASRLEVLTPRSGEWRREKLGGAPALSTIEAHGIDADTSEAYFLSVSGYLAPTTLYYGVLGSADAAPIKRAPVFFDAKGMDVHQYFATSKDGTRVPYFVIARKDIKADGDTPTLLYGYGGFEVALTPMYSGSVGRSWLERGGAFAVANIRGGGEYGPRWHEAALKANRPRAYEDFAAVAADLVKRGITSRRRLGAEGGSNGGLLMGNMLTQYPELFGAIVCEVPLLDMKRYTHLSAGASWIAEYGDPDKPEEWAFIKTFSPYQNLAPGKDYPPVLFYTATSDDRVGPVQARKMAARMRELGYSNAWFYENTEGGHGAAADNRQSAFMHALAYTFLWQQLASKAAP</sequence>
<dbReference type="InterPro" id="IPR023302">
    <property type="entry name" value="Pept_S9A_N"/>
</dbReference>
<dbReference type="Gene3D" id="3.40.50.1820">
    <property type="entry name" value="alpha/beta hydrolase"/>
    <property type="match status" value="1"/>
</dbReference>
<evidence type="ECO:0000313" key="7">
    <source>
        <dbReference type="Proteomes" id="UP000294862"/>
    </source>
</evidence>
<dbReference type="GO" id="GO:0004252">
    <property type="term" value="F:serine-type endopeptidase activity"/>
    <property type="evidence" value="ECO:0007669"/>
    <property type="project" value="InterPro"/>
</dbReference>
<dbReference type="EMBL" id="SLWQ01000001">
    <property type="protein sequence ID" value="TCO42977.1"/>
    <property type="molecule type" value="Genomic_DNA"/>
</dbReference>
<dbReference type="Pfam" id="PF02897">
    <property type="entry name" value="Peptidase_S9_N"/>
    <property type="match status" value="1"/>
</dbReference>
<evidence type="ECO:0000259" key="4">
    <source>
        <dbReference type="Pfam" id="PF00326"/>
    </source>
</evidence>
<feature type="domain" description="Peptidase S9 prolyl oligopeptidase catalytic" evidence="4">
    <location>
        <begin position="504"/>
        <end position="708"/>
    </location>
</feature>
<dbReference type="SUPFAM" id="SSF50993">
    <property type="entry name" value="Peptidase/esterase 'gauge' domain"/>
    <property type="match status" value="1"/>
</dbReference>
<gene>
    <name evidence="6" type="ORF">EV148_101387</name>
</gene>
<dbReference type="Gene3D" id="2.130.10.120">
    <property type="entry name" value="Prolyl oligopeptidase, N-terminal domain"/>
    <property type="match status" value="1"/>
</dbReference>
<comment type="caution">
    <text evidence="6">The sequence shown here is derived from an EMBL/GenBank/DDBJ whole genome shotgun (WGS) entry which is preliminary data.</text>
</comment>
<accession>A0A4R2IF53</accession>
<dbReference type="Proteomes" id="UP000294862">
    <property type="component" value="Unassembled WGS sequence"/>
</dbReference>
<keyword evidence="1" id="KW-0645">Protease</keyword>
<evidence type="ECO:0000259" key="5">
    <source>
        <dbReference type="Pfam" id="PF02897"/>
    </source>
</evidence>
<dbReference type="RefSeq" id="WP_131992635.1">
    <property type="nucleotide sequence ID" value="NZ_SLWQ01000001.1"/>
</dbReference>
<keyword evidence="2" id="KW-0378">Hydrolase</keyword>
<dbReference type="InterPro" id="IPR051167">
    <property type="entry name" value="Prolyl_oligopep/macrocyclase"/>
</dbReference>
<protein>
    <submittedName>
        <fullName evidence="6">Prolyl oligopeptidase</fullName>
    </submittedName>
</protein>
<evidence type="ECO:0000256" key="3">
    <source>
        <dbReference type="ARBA" id="ARBA00022825"/>
    </source>
</evidence>
<dbReference type="Pfam" id="PF00326">
    <property type="entry name" value="Peptidase_S9"/>
    <property type="match status" value="1"/>
</dbReference>
<dbReference type="PROSITE" id="PS51257">
    <property type="entry name" value="PROKAR_LIPOPROTEIN"/>
    <property type="match status" value="1"/>
</dbReference>